<evidence type="ECO:0000259" key="18">
    <source>
        <dbReference type="PROSITE" id="PS50991"/>
    </source>
</evidence>
<dbReference type="GO" id="GO:0006094">
    <property type="term" value="P:gluconeogenesis"/>
    <property type="evidence" value="ECO:0007669"/>
    <property type="project" value="UniProtKB-KW"/>
</dbReference>
<dbReference type="InterPro" id="IPR005479">
    <property type="entry name" value="CPAse_ATP-bd"/>
</dbReference>
<evidence type="ECO:0000256" key="4">
    <source>
        <dbReference type="ARBA" id="ARBA00013057"/>
    </source>
</evidence>
<dbReference type="PROSITE" id="PS50991">
    <property type="entry name" value="PYR_CT"/>
    <property type="match status" value="1"/>
</dbReference>
<dbReference type="PROSITE" id="PS00867">
    <property type="entry name" value="CPSASE_2"/>
    <property type="match status" value="1"/>
</dbReference>
<organism evidence="19 20">
    <name type="scientific">Coemansia javaensis</name>
    <dbReference type="NCBI Taxonomy" id="2761396"/>
    <lineage>
        <taxon>Eukaryota</taxon>
        <taxon>Fungi</taxon>
        <taxon>Fungi incertae sedis</taxon>
        <taxon>Zoopagomycota</taxon>
        <taxon>Kickxellomycotina</taxon>
        <taxon>Kickxellomycetes</taxon>
        <taxon>Kickxellales</taxon>
        <taxon>Kickxellaceae</taxon>
        <taxon>Coemansia</taxon>
    </lineage>
</organism>
<dbReference type="SUPFAM" id="SSF51230">
    <property type="entry name" value="Single hybrid motif"/>
    <property type="match status" value="1"/>
</dbReference>
<keyword evidence="9 13" id="KW-0067">ATP-binding</keyword>
<keyword evidence="8 13" id="KW-0547">Nucleotide-binding</keyword>
<dbReference type="SUPFAM" id="SSF51246">
    <property type="entry name" value="Rudiment single hybrid motif"/>
    <property type="match status" value="1"/>
</dbReference>
<keyword evidence="5" id="KW-0312">Gluconeogenesis</keyword>
<sequence length="1269" mass="137701">MAHDRPGARRPSYELDPPASSSSPASMYEDGFSGDGIASISTSKHHHDGRRSPDMNFDYLKYSFKSLSRAQSSDNLAAVASANAKELEGRFHMPNDEGLLHLKNTSPVVSKTFHKVLIANRGEIAMRIMRTAHELGLKTVAIYAYEDRLNMHRYKADESYQIAPEGKLTPVGAYLAQDEIIAIALERNCDAVHPGYGFLSENAGFARKVEAAGLKWVGPRPDTIDALGDKVKARAVAIECGVPVVPGTDGPIDRLDEAEAFCGEHGFPVIIKAAMGGGGRGMRVVRSGEELASAFERARSEALSAFGDGTVFIERFLDKPKHIEVQLLGDGKGSVIHLYERDCSVQRRHQKVIEIAPAPALAAAVRDAILADAVKIARHVNYRNAGTAEFLVDARGHYFIEINPRIQVEHTVTEEVTGLDLVSLQLHIAAGWSLPDLHVDQDRIQIRGFAIQCRVTTEDPAQGFQPDTGKIEVYRSPGGNGVRLDGGSGFTGSIITPHYDSLLVKITCSGATFEKARRRMLASLVEFRISGVKTNMWFLQRLLSDDTFIRGDCWTTFIDDTPQLFAATKFRNRAAKLLAYLGDLVVNGCQIQGQVTAPGPNLEEPAIPALADAQGNAIDVATTAPPPGWRDVLLRDGPAAFARAVRRHKGVLIMDTTWRDAHQSLLATRLRTHDMERIAPTTAHAMANAFALEMWGGATFDVAMRFLHEDPWDRLDRLRALVPNIPFQMLLRGANAVGYTSYPDNVVYEFCKQARAHGVDVFRVFDSLNYVENLKLGIEAVRAANGVIEATVCYTGDVTNPRLHPKYTLEYYLDLVDQLVALDIHILGIKDMAGLLKPRAARLLVGAIRERHPDLVIHVHTHDTAGAGVAAMLACVEAGADIIDVAIDSMSGVTSQPCMGAFVSALEGTESDTGILPEAVQTLNSYWEQTRLLYSCFDPGVKASDTSVYTHEMPGGQYTNLLFQAQSLGLGSRWKDVKAAYAEANRICGDLVKVTPSSKVVGDMAQFMVSNHLSGDDVIERAATLSFPKSVVEFFQGYLGQPVGGFPEQLRAAIVRDAPIISGRPGAAMAPFDFDKLRRDLEDKWGPGTIRDVDLLSAALYPAVFDEFQALRQKYGNLSLIPTPLFLSPLRVNEEIQVQLEVGKRLIIRYVALGPLDKDHAKRDVYFELNGEPRVASVVDASVKPAVVARVRADPADKAQLGAPMSGAVVEVKVAVGDKVAAGQPVCVLSAMKMETVVGAPAAGVVKALSVSVGDSLSAGDLICAVAAE</sequence>
<dbReference type="Pfam" id="PF00289">
    <property type="entry name" value="Biotin_carb_N"/>
    <property type="match status" value="1"/>
</dbReference>
<evidence type="ECO:0000313" key="19">
    <source>
        <dbReference type="EMBL" id="KAJ2782990.1"/>
    </source>
</evidence>
<dbReference type="OrthoDB" id="196847at2759"/>
<keyword evidence="11" id="KW-0511">Multifunctional enzyme</keyword>
<keyword evidence="7" id="KW-0479">Metal-binding</keyword>
<evidence type="ECO:0000256" key="11">
    <source>
        <dbReference type="ARBA" id="ARBA00023268"/>
    </source>
</evidence>
<gene>
    <name evidence="19" type="primary">PYC1</name>
    <name evidence="19" type="ORF">H4R18_001953</name>
</gene>
<keyword evidence="20" id="KW-1185">Reference proteome</keyword>
<accession>A0A9W8LJG7</accession>
<dbReference type="InterPro" id="IPR000891">
    <property type="entry name" value="PYR_CT"/>
</dbReference>
<evidence type="ECO:0000256" key="8">
    <source>
        <dbReference type="ARBA" id="ARBA00022741"/>
    </source>
</evidence>
<dbReference type="PROSITE" id="PS50975">
    <property type="entry name" value="ATP_GRASP"/>
    <property type="match status" value="1"/>
</dbReference>
<dbReference type="Pfam" id="PF02785">
    <property type="entry name" value="Biotin_carb_C"/>
    <property type="match status" value="1"/>
</dbReference>
<evidence type="ECO:0000256" key="6">
    <source>
        <dbReference type="ARBA" id="ARBA00022598"/>
    </source>
</evidence>
<comment type="pathway">
    <text evidence="3">Carbohydrate biosynthesis; gluconeogenesis.</text>
</comment>
<dbReference type="GO" id="GO:0005524">
    <property type="term" value="F:ATP binding"/>
    <property type="evidence" value="ECO:0007669"/>
    <property type="project" value="UniProtKB-UniRule"/>
</dbReference>
<evidence type="ECO:0000256" key="2">
    <source>
        <dbReference type="ARBA" id="ARBA00002380"/>
    </source>
</evidence>
<dbReference type="PANTHER" id="PTHR43778">
    <property type="entry name" value="PYRUVATE CARBOXYLASE"/>
    <property type="match status" value="1"/>
</dbReference>
<dbReference type="Pfam" id="PF00364">
    <property type="entry name" value="Biotin_lipoyl"/>
    <property type="match status" value="1"/>
</dbReference>
<evidence type="ECO:0000256" key="14">
    <source>
        <dbReference type="SAM" id="MobiDB-lite"/>
    </source>
</evidence>
<dbReference type="InterPro" id="IPR001882">
    <property type="entry name" value="Biotin_BS"/>
</dbReference>
<dbReference type="PROSITE" id="PS00188">
    <property type="entry name" value="BIOTIN"/>
    <property type="match status" value="1"/>
</dbReference>
<evidence type="ECO:0000256" key="7">
    <source>
        <dbReference type="ARBA" id="ARBA00022723"/>
    </source>
</evidence>
<comment type="cofactor">
    <cofactor evidence="1">
        <name>biotin</name>
        <dbReference type="ChEBI" id="CHEBI:57586"/>
    </cofactor>
</comment>
<feature type="domain" description="Lipoyl-binding" evidence="15">
    <location>
        <begin position="1198"/>
        <end position="1267"/>
    </location>
</feature>
<dbReference type="Gene3D" id="3.20.20.70">
    <property type="entry name" value="Aldolase class I"/>
    <property type="match status" value="1"/>
</dbReference>
<dbReference type="Proteomes" id="UP001140217">
    <property type="component" value="Unassembled WGS sequence"/>
</dbReference>
<evidence type="ECO:0000256" key="5">
    <source>
        <dbReference type="ARBA" id="ARBA00022432"/>
    </source>
</evidence>
<dbReference type="InterPro" id="IPR011761">
    <property type="entry name" value="ATP-grasp"/>
</dbReference>
<evidence type="ECO:0000256" key="12">
    <source>
        <dbReference type="ARBA" id="ARBA00049382"/>
    </source>
</evidence>
<dbReference type="Pfam" id="PF02786">
    <property type="entry name" value="CPSase_L_D2"/>
    <property type="match status" value="1"/>
</dbReference>
<feature type="domain" description="Biotin carboxylation" evidence="17">
    <location>
        <begin position="112"/>
        <end position="563"/>
    </location>
</feature>
<comment type="function">
    <text evidence="2">Pyruvate carboxylase catalyzes a 2-step reaction, involving the ATP-dependent carboxylation of the covalently attached biotin in the first step and the transfer of the carboxyl group to pyruvate in the second.</text>
</comment>
<dbReference type="PROSITE" id="PS50968">
    <property type="entry name" value="BIOTINYL_LIPOYL"/>
    <property type="match status" value="1"/>
</dbReference>
<dbReference type="GO" id="GO:0004736">
    <property type="term" value="F:pyruvate carboxylase activity"/>
    <property type="evidence" value="ECO:0007669"/>
    <property type="project" value="UniProtKB-EC"/>
</dbReference>
<feature type="compositionally biased region" description="Low complexity" evidence="14">
    <location>
        <begin position="17"/>
        <end position="26"/>
    </location>
</feature>
<dbReference type="FunFam" id="3.20.20.70:FF:000033">
    <property type="entry name" value="Pyruvate carboxylase"/>
    <property type="match status" value="1"/>
</dbReference>
<keyword evidence="19" id="KW-0670">Pyruvate</keyword>
<dbReference type="InterPro" id="IPR016185">
    <property type="entry name" value="PreATP-grasp_dom_sf"/>
</dbReference>
<dbReference type="PROSITE" id="PS50979">
    <property type="entry name" value="BC"/>
    <property type="match status" value="1"/>
</dbReference>
<dbReference type="AlphaFoldDB" id="A0A9W8LJG7"/>
<evidence type="ECO:0000259" key="15">
    <source>
        <dbReference type="PROSITE" id="PS50968"/>
    </source>
</evidence>
<dbReference type="FunFam" id="3.40.50.20:FF:000010">
    <property type="entry name" value="Propionyl-CoA carboxylase subunit alpha"/>
    <property type="match status" value="1"/>
</dbReference>
<evidence type="ECO:0000256" key="9">
    <source>
        <dbReference type="ARBA" id="ARBA00022840"/>
    </source>
</evidence>
<dbReference type="EMBL" id="JANBUL010000057">
    <property type="protein sequence ID" value="KAJ2782990.1"/>
    <property type="molecule type" value="Genomic_DNA"/>
</dbReference>
<keyword evidence="10" id="KW-0092">Biotin</keyword>
<feature type="region of interest" description="Disordered" evidence="14">
    <location>
        <begin position="1"/>
        <end position="52"/>
    </location>
</feature>
<dbReference type="Pfam" id="PF02436">
    <property type="entry name" value="PYC_OADA"/>
    <property type="match status" value="1"/>
</dbReference>
<dbReference type="SUPFAM" id="SSF56059">
    <property type="entry name" value="Glutathione synthetase ATP-binding domain-like"/>
    <property type="match status" value="1"/>
</dbReference>
<comment type="catalytic activity">
    <reaction evidence="12">
        <text>hydrogencarbonate + pyruvate + ATP = oxaloacetate + ADP + phosphate + H(+)</text>
        <dbReference type="Rhea" id="RHEA:20844"/>
        <dbReference type="ChEBI" id="CHEBI:15361"/>
        <dbReference type="ChEBI" id="CHEBI:15378"/>
        <dbReference type="ChEBI" id="CHEBI:16452"/>
        <dbReference type="ChEBI" id="CHEBI:17544"/>
        <dbReference type="ChEBI" id="CHEBI:30616"/>
        <dbReference type="ChEBI" id="CHEBI:43474"/>
        <dbReference type="ChEBI" id="CHEBI:456216"/>
        <dbReference type="EC" id="6.4.1.1"/>
    </reaction>
</comment>
<evidence type="ECO:0000259" key="17">
    <source>
        <dbReference type="PROSITE" id="PS50979"/>
    </source>
</evidence>
<dbReference type="SUPFAM" id="SSF52440">
    <property type="entry name" value="PreATP-grasp domain"/>
    <property type="match status" value="1"/>
</dbReference>
<keyword evidence="6 19" id="KW-0436">Ligase</keyword>
<dbReference type="Pfam" id="PF00682">
    <property type="entry name" value="HMGL-like"/>
    <property type="match status" value="1"/>
</dbReference>
<comment type="caution">
    <text evidence="19">The sequence shown here is derived from an EMBL/GenBank/DDBJ whole genome shotgun (WGS) entry which is preliminary data.</text>
</comment>
<proteinExistence type="predicted"/>
<dbReference type="CDD" id="cd06850">
    <property type="entry name" value="biotinyl_domain"/>
    <property type="match status" value="1"/>
</dbReference>
<dbReference type="InterPro" id="IPR011764">
    <property type="entry name" value="Biotin_carboxylation_dom"/>
</dbReference>
<dbReference type="FunFam" id="2.40.50.100:FF:000003">
    <property type="entry name" value="Acetyl-CoA carboxylase biotin carboxyl carrier protein"/>
    <property type="match status" value="1"/>
</dbReference>
<dbReference type="InterPro" id="IPR000089">
    <property type="entry name" value="Biotin_lipoyl"/>
</dbReference>
<dbReference type="NCBIfam" id="TIGR01235">
    <property type="entry name" value="pyruv_carbox"/>
    <property type="match status" value="1"/>
</dbReference>
<dbReference type="NCBIfam" id="NF006761">
    <property type="entry name" value="PRK09282.1"/>
    <property type="match status" value="1"/>
</dbReference>
<name>A0A9W8LJG7_9FUNG</name>
<dbReference type="InterPro" id="IPR013785">
    <property type="entry name" value="Aldolase_TIM"/>
</dbReference>
<dbReference type="SMART" id="SM00878">
    <property type="entry name" value="Biotin_carb_C"/>
    <property type="match status" value="1"/>
</dbReference>
<dbReference type="FunFam" id="3.30.470.20:FF:000012">
    <property type="entry name" value="Pyruvate carboxylase"/>
    <property type="match status" value="1"/>
</dbReference>
<dbReference type="EC" id="6.4.1.1" evidence="4"/>
<dbReference type="GO" id="GO:0005737">
    <property type="term" value="C:cytoplasm"/>
    <property type="evidence" value="ECO:0007669"/>
    <property type="project" value="TreeGrafter"/>
</dbReference>
<dbReference type="InterPro" id="IPR011054">
    <property type="entry name" value="Rudment_hybrid_motif"/>
</dbReference>
<dbReference type="InterPro" id="IPR003379">
    <property type="entry name" value="Carboxylase_cons_dom"/>
</dbReference>
<dbReference type="InterPro" id="IPR005481">
    <property type="entry name" value="BC-like_N"/>
</dbReference>
<feature type="domain" description="Pyruvate carboxyltransferase" evidence="18">
    <location>
        <begin position="651"/>
        <end position="921"/>
    </location>
</feature>
<protein>
    <recommendedName>
        <fullName evidence="4">pyruvate carboxylase</fullName>
        <ecNumber evidence="4">6.4.1.1</ecNumber>
    </recommendedName>
</protein>
<evidence type="ECO:0000259" key="16">
    <source>
        <dbReference type="PROSITE" id="PS50975"/>
    </source>
</evidence>
<dbReference type="CDD" id="cd07937">
    <property type="entry name" value="DRE_TIM_PC_TC_5S"/>
    <property type="match status" value="1"/>
</dbReference>
<dbReference type="Gene3D" id="2.40.50.100">
    <property type="match status" value="1"/>
</dbReference>
<dbReference type="InterPro" id="IPR011053">
    <property type="entry name" value="Single_hybrid_motif"/>
</dbReference>
<evidence type="ECO:0000313" key="20">
    <source>
        <dbReference type="Proteomes" id="UP001140217"/>
    </source>
</evidence>
<dbReference type="Gene3D" id="3.30.470.20">
    <property type="entry name" value="ATP-grasp fold, B domain"/>
    <property type="match status" value="1"/>
</dbReference>
<dbReference type="SUPFAM" id="SSF89000">
    <property type="entry name" value="post-HMGL domain-like"/>
    <property type="match status" value="1"/>
</dbReference>
<evidence type="ECO:0000256" key="1">
    <source>
        <dbReference type="ARBA" id="ARBA00001953"/>
    </source>
</evidence>
<dbReference type="InterPro" id="IPR055268">
    <property type="entry name" value="PCB-like"/>
</dbReference>
<dbReference type="InterPro" id="IPR005482">
    <property type="entry name" value="Biotin_COase_C"/>
</dbReference>
<feature type="compositionally biased region" description="Basic and acidic residues" evidence="14">
    <location>
        <begin position="1"/>
        <end position="13"/>
    </location>
</feature>
<evidence type="ECO:0000256" key="10">
    <source>
        <dbReference type="ARBA" id="ARBA00023267"/>
    </source>
</evidence>
<feature type="domain" description="ATP-grasp" evidence="16">
    <location>
        <begin position="234"/>
        <end position="430"/>
    </location>
</feature>
<dbReference type="PROSITE" id="PS00866">
    <property type="entry name" value="CPSASE_1"/>
    <property type="match status" value="1"/>
</dbReference>
<reference evidence="19" key="1">
    <citation type="submission" date="2022-07" db="EMBL/GenBank/DDBJ databases">
        <title>Phylogenomic reconstructions and comparative analyses of Kickxellomycotina fungi.</title>
        <authorList>
            <person name="Reynolds N.K."/>
            <person name="Stajich J.E."/>
            <person name="Barry K."/>
            <person name="Grigoriev I.V."/>
            <person name="Crous P."/>
            <person name="Smith M.E."/>
        </authorList>
    </citation>
    <scope>NUCLEOTIDE SEQUENCE</scope>
    <source>
        <strain evidence="19">NBRC 105414</strain>
    </source>
</reference>
<evidence type="ECO:0000256" key="3">
    <source>
        <dbReference type="ARBA" id="ARBA00004742"/>
    </source>
</evidence>
<dbReference type="PANTHER" id="PTHR43778:SF2">
    <property type="entry name" value="PYRUVATE CARBOXYLASE, MITOCHONDRIAL"/>
    <property type="match status" value="1"/>
</dbReference>
<dbReference type="NCBIfam" id="NF009554">
    <property type="entry name" value="PRK12999.1"/>
    <property type="match status" value="1"/>
</dbReference>
<evidence type="ECO:0000256" key="13">
    <source>
        <dbReference type="PROSITE-ProRule" id="PRU00409"/>
    </source>
</evidence>
<dbReference type="InterPro" id="IPR005930">
    <property type="entry name" value="Pyruv_COase"/>
</dbReference>
<dbReference type="FunFam" id="3.30.1490.20:FF:000018">
    <property type="entry name" value="Biotin carboxylase"/>
    <property type="match status" value="1"/>
</dbReference>
<dbReference type="SUPFAM" id="SSF51569">
    <property type="entry name" value="Aldolase"/>
    <property type="match status" value="1"/>
</dbReference>
<dbReference type="GO" id="GO:0046872">
    <property type="term" value="F:metal ion binding"/>
    <property type="evidence" value="ECO:0007669"/>
    <property type="project" value="UniProtKB-KW"/>
</dbReference>